<reference evidence="14" key="1">
    <citation type="submission" date="2021-05" db="EMBL/GenBank/DDBJ databases">
        <title>Mitochondrial genomes within bark lice (Insecta: Psocodea: Psocomorpha) reveal novel gene rearrangements containing phylogenetic signal.</title>
        <authorList>
            <person name="Saenz Manchola O.F."/>
            <person name="Virrueta Herrera S."/>
            <person name="D'alessio L.M."/>
            <person name="Yoshizawa K."/>
            <person name="Garcia Aldrete A.N."/>
            <person name="Johnson K.P."/>
        </authorList>
    </citation>
    <scope>NUCLEOTIDE SEQUENCE</scope>
</reference>
<keyword evidence="8 13" id="KW-1133">Transmembrane helix</keyword>
<evidence type="ECO:0000256" key="6">
    <source>
        <dbReference type="ARBA" id="ARBA00022692"/>
    </source>
</evidence>
<evidence type="ECO:0000256" key="7">
    <source>
        <dbReference type="ARBA" id="ARBA00022781"/>
    </source>
</evidence>
<dbReference type="Pfam" id="PF00895">
    <property type="entry name" value="ATP-synt_8"/>
    <property type="match status" value="1"/>
</dbReference>
<evidence type="ECO:0000256" key="3">
    <source>
        <dbReference type="ARBA" id="ARBA00011291"/>
    </source>
</evidence>
<geneLocation type="mitochondrion" evidence="14"/>
<dbReference type="InterPro" id="IPR001421">
    <property type="entry name" value="ATP8_metazoa"/>
</dbReference>
<organism evidence="14">
    <name type="scientific">Graphocaecilius interpretatus</name>
    <dbReference type="NCBI Taxonomy" id="2596997"/>
    <lineage>
        <taxon>Eukaryota</taxon>
        <taxon>Metazoa</taxon>
        <taxon>Ecdysozoa</taxon>
        <taxon>Arthropoda</taxon>
        <taxon>Hexapoda</taxon>
        <taxon>Insecta</taxon>
        <taxon>Pterygota</taxon>
        <taxon>Neoptera</taxon>
        <taxon>Paraneoptera</taxon>
        <taxon>Psocodea</taxon>
        <taxon>Troctomorpha</taxon>
        <taxon>Sphaeropsocetae</taxon>
        <taxon>Sphaeropsocidae</taxon>
        <taxon>Graphocaecilius</taxon>
    </lineage>
</organism>
<dbReference type="AlphaFoldDB" id="A0A8K1ZFL1"/>
<gene>
    <name evidence="14" type="primary">ATP8</name>
</gene>
<evidence type="ECO:0000256" key="2">
    <source>
        <dbReference type="ARBA" id="ARBA00008892"/>
    </source>
</evidence>
<dbReference type="EMBL" id="MZ274193">
    <property type="protein sequence ID" value="UGS80311.1"/>
    <property type="molecule type" value="Genomic_DNA"/>
</dbReference>
<sequence>MPQMSPIWWLPLFIMFIFILLMTNSLNYFYKNYKISYLSSKTNLNKKFIAWKW</sequence>
<feature type="transmembrane region" description="Helical" evidence="13">
    <location>
        <begin position="6"/>
        <end position="30"/>
    </location>
</feature>
<accession>A0A8K1ZFL1</accession>
<proteinExistence type="inferred from homology"/>
<evidence type="ECO:0000256" key="11">
    <source>
        <dbReference type="ARBA" id="ARBA00023136"/>
    </source>
</evidence>
<protein>
    <recommendedName>
        <fullName evidence="12">ATP synthase complex subunit 8</fullName>
    </recommendedName>
</protein>
<keyword evidence="10 12" id="KW-0496">Mitochondrion</keyword>
<dbReference type="GO" id="GO:0045259">
    <property type="term" value="C:proton-transporting ATP synthase complex"/>
    <property type="evidence" value="ECO:0007669"/>
    <property type="project" value="UniProtKB-KW"/>
</dbReference>
<dbReference type="GO" id="GO:0015078">
    <property type="term" value="F:proton transmembrane transporter activity"/>
    <property type="evidence" value="ECO:0007669"/>
    <property type="project" value="InterPro"/>
</dbReference>
<keyword evidence="7 12" id="KW-0375">Hydrogen ion transport</keyword>
<evidence type="ECO:0000256" key="8">
    <source>
        <dbReference type="ARBA" id="ARBA00022989"/>
    </source>
</evidence>
<keyword evidence="11 13" id="KW-0472">Membrane</keyword>
<evidence type="ECO:0000256" key="12">
    <source>
        <dbReference type="RuleBase" id="RU003661"/>
    </source>
</evidence>
<evidence type="ECO:0000256" key="5">
    <source>
        <dbReference type="ARBA" id="ARBA00022547"/>
    </source>
</evidence>
<name>A0A8K1ZFL1_9NEOP</name>
<evidence type="ECO:0000256" key="1">
    <source>
        <dbReference type="ARBA" id="ARBA00004304"/>
    </source>
</evidence>
<keyword evidence="9 12" id="KW-0406">Ion transport</keyword>
<evidence type="ECO:0000256" key="9">
    <source>
        <dbReference type="ARBA" id="ARBA00023065"/>
    </source>
</evidence>
<dbReference type="GO" id="GO:0031966">
    <property type="term" value="C:mitochondrial membrane"/>
    <property type="evidence" value="ECO:0007669"/>
    <property type="project" value="UniProtKB-SubCell"/>
</dbReference>
<comment type="subcellular location">
    <subcellularLocation>
        <location evidence="1 12">Mitochondrion membrane</location>
        <topology evidence="1 12">Single-pass membrane protein</topology>
    </subcellularLocation>
</comment>
<keyword evidence="5 12" id="KW-0138">CF(0)</keyword>
<evidence type="ECO:0000313" key="14">
    <source>
        <dbReference type="EMBL" id="UGS80311.1"/>
    </source>
</evidence>
<evidence type="ECO:0000256" key="10">
    <source>
        <dbReference type="ARBA" id="ARBA00023128"/>
    </source>
</evidence>
<evidence type="ECO:0000256" key="13">
    <source>
        <dbReference type="SAM" id="Phobius"/>
    </source>
</evidence>
<comment type="similarity">
    <text evidence="2 12">Belongs to the ATPase protein 8 family.</text>
</comment>
<dbReference type="GO" id="GO:0015986">
    <property type="term" value="P:proton motive force-driven ATP synthesis"/>
    <property type="evidence" value="ECO:0007669"/>
    <property type="project" value="InterPro"/>
</dbReference>
<comment type="subunit">
    <text evidence="3">F-type ATPases have 2 components, CF(1) - the catalytic core - and CF(0) - the membrane proton channel.</text>
</comment>
<keyword evidence="6 12" id="KW-0812">Transmembrane</keyword>
<keyword evidence="4 12" id="KW-0813">Transport</keyword>
<evidence type="ECO:0000256" key="4">
    <source>
        <dbReference type="ARBA" id="ARBA00022448"/>
    </source>
</evidence>